<keyword evidence="3" id="KW-1185">Reference proteome</keyword>
<proteinExistence type="predicted"/>
<evidence type="ECO:0000313" key="2">
    <source>
        <dbReference type="EMBL" id="MDO6578530.1"/>
    </source>
</evidence>
<reference evidence="2" key="2">
    <citation type="submission" date="2023-07" db="EMBL/GenBank/DDBJ databases">
        <title>Genome content predicts the carbon catabolic preferences of heterotrophic bacteria.</title>
        <authorList>
            <person name="Gralka M."/>
        </authorList>
    </citation>
    <scope>NUCLEOTIDE SEQUENCE</scope>
    <source>
        <strain evidence="2">F2M12</strain>
    </source>
</reference>
<dbReference type="RefSeq" id="WP_057789474.1">
    <property type="nucleotide sequence ID" value="NZ_CAXIBE010000039.1"/>
</dbReference>
<evidence type="ECO:0000313" key="4">
    <source>
        <dbReference type="Proteomes" id="UP001170717"/>
    </source>
</evidence>
<sequence>MATIQRQLVNLEILAEDLASLSSEQYGGEQHIRLIEEYKEALDHLSDSAKPETESGFKKRLATSTLAHVLESKQMIGVHLKLIGYVLTFWDANQKANLILDSNFGENADKRLELLQVKAIRAKAQLKTVAHAMGQADYQNFIDLLNLRDAQWQWDVLLSRY</sequence>
<dbReference type="KEGG" id="asq:AVL57_17730"/>
<organism evidence="2 4">
    <name type="scientific">Alteromonas stellipolaris</name>
    <dbReference type="NCBI Taxonomy" id="233316"/>
    <lineage>
        <taxon>Bacteria</taxon>
        <taxon>Pseudomonadati</taxon>
        <taxon>Pseudomonadota</taxon>
        <taxon>Gammaproteobacteria</taxon>
        <taxon>Alteromonadales</taxon>
        <taxon>Alteromonadaceae</taxon>
        <taxon>Alteromonas/Salinimonas group</taxon>
        <taxon>Alteromonas</taxon>
    </lineage>
</organism>
<dbReference type="Proteomes" id="UP000056750">
    <property type="component" value="Chromosome"/>
</dbReference>
<dbReference type="GeneID" id="83259516"/>
<reference evidence="1 3" key="1">
    <citation type="submission" date="2015-12" db="EMBL/GenBank/DDBJ databases">
        <title>Intraspecies pangenome expansion in the marine bacterium Alteromonas.</title>
        <authorList>
            <person name="Lopez-Perez M."/>
            <person name="Rodriguez-Valera F."/>
        </authorList>
    </citation>
    <scope>NUCLEOTIDE SEQUENCE [LARGE SCALE GENOMIC DNA]</scope>
    <source>
        <strain evidence="1 3">LMG 21861</strain>
    </source>
</reference>
<name>A0AAW7Z1B3_9ALTE</name>
<dbReference type="AlphaFoldDB" id="A0AAW7Z1B3"/>
<dbReference type="Proteomes" id="UP001170717">
    <property type="component" value="Unassembled WGS sequence"/>
</dbReference>
<gene>
    <name evidence="1" type="ORF">AVL57_17730</name>
    <name evidence="2" type="ORF">Q4527_14095</name>
</gene>
<evidence type="ECO:0000313" key="1">
    <source>
        <dbReference type="EMBL" id="AMJ75641.1"/>
    </source>
</evidence>
<dbReference type="EMBL" id="CP013926">
    <property type="protein sequence ID" value="AMJ75641.1"/>
    <property type="molecule type" value="Genomic_DNA"/>
</dbReference>
<dbReference type="EMBL" id="JAUOQI010000010">
    <property type="protein sequence ID" value="MDO6578530.1"/>
    <property type="molecule type" value="Genomic_DNA"/>
</dbReference>
<accession>A0AAW7Z1B3</accession>
<evidence type="ECO:0000313" key="3">
    <source>
        <dbReference type="Proteomes" id="UP000056750"/>
    </source>
</evidence>
<protein>
    <submittedName>
        <fullName evidence="2">Uncharacterized protein</fullName>
    </submittedName>
</protein>